<dbReference type="InterPro" id="IPR034035">
    <property type="entry name" value="Astacin-like_dom"/>
</dbReference>
<dbReference type="SUPFAM" id="SSF49854">
    <property type="entry name" value="Spermadhesin, CUB domain"/>
    <property type="match status" value="1"/>
</dbReference>
<dbReference type="InterPro" id="IPR001506">
    <property type="entry name" value="Peptidase_M12A"/>
</dbReference>
<feature type="domain" description="Peptidase M12A" evidence="12">
    <location>
        <begin position="103"/>
        <end position="305"/>
    </location>
</feature>
<evidence type="ECO:0000256" key="3">
    <source>
        <dbReference type="ARBA" id="ARBA00022723"/>
    </source>
</evidence>
<dbReference type="PROSITE" id="PS51864">
    <property type="entry name" value="ASTACIN"/>
    <property type="match status" value="1"/>
</dbReference>
<dbReference type="WBParaSite" id="ALUE_0000986301-mRNA-1">
    <property type="protein sequence ID" value="ALUE_0000986301-mRNA-1"/>
    <property type="gene ID" value="ALUE_0000986301"/>
</dbReference>
<dbReference type="PANTHER" id="PTHR10127">
    <property type="entry name" value="DISCOIDIN, CUB, EGF, LAMININ , AND ZINC METALLOPROTEASE DOMAIN CONTAINING"/>
    <property type="match status" value="1"/>
</dbReference>
<feature type="binding site" evidence="9">
    <location>
        <position position="203"/>
    </location>
    <ligand>
        <name>Zn(2+)</name>
        <dbReference type="ChEBI" id="CHEBI:29105"/>
        <note>catalytic</note>
    </ligand>
</feature>
<keyword evidence="7" id="KW-1015">Disulfide bond</keyword>
<dbReference type="AlphaFoldDB" id="A0A9J2PK23"/>
<evidence type="ECO:0000259" key="12">
    <source>
        <dbReference type="PROSITE" id="PS51864"/>
    </source>
</evidence>
<keyword evidence="13" id="KW-1185">Reference proteome</keyword>
<keyword evidence="3 9" id="KW-0479">Metal-binding</keyword>
<dbReference type="PROSITE" id="PS01180">
    <property type="entry name" value="CUB"/>
    <property type="match status" value="1"/>
</dbReference>
<evidence type="ECO:0000313" key="14">
    <source>
        <dbReference type="WBParaSite" id="ALUE_0000986301-mRNA-1"/>
    </source>
</evidence>
<evidence type="ECO:0000256" key="9">
    <source>
        <dbReference type="PROSITE-ProRule" id="PRU01211"/>
    </source>
</evidence>
<evidence type="ECO:0000256" key="4">
    <source>
        <dbReference type="ARBA" id="ARBA00022801"/>
    </source>
</evidence>
<dbReference type="PRINTS" id="PR00480">
    <property type="entry name" value="ASTACIN"/>
</dbReference>
<feature type="active site" evidence="9">
    <location>
        <position position="204"/>
    </location>
</feature>
<evidence type="ECO:0000313" key="13">
    <source>
        <dbReference type="Proteomes" id="UP000036681"/>
    </source>
</evidence>
<evidence type="ECO:0000256" key="1">
    <source>
        <dbReference type="ARBA" id="ARBA00022536"/>
    </source>
</evidence>
<keyword evidence="4 9" id="KW-0378">Hydrolase</keyword>
<evidence type="ECO:0000256" key="5">
    <source>
        <dbReference type="ARBA" id="ARBA00022833"/>
    </source>
</evidence>
<dbReference type="GO" id="GO:0008270">
    <property type="term" value="F:zinc ion binding"/>
    <property type="evidence" value="ECO:0007669"/>
    <property type="project" value="UniProtKB-UniRule"/>
</dbReference>
<dbReference type="Proteomes" id="UP000036681">
    <property type="component" value="Unplaced"/>
</dbReference>
<evidence type="ECO:0000256" key="2">
    <source>
        <dbReference type="ARBA" id="ARBA00022670"/>
    </source>
</evidence>
<dbReference type="CDD" id="cd04280">
    <property type="entry name" value="ZnMc_astacin_like"/>
    <property type="match status" value="1"/>
</dbReference>
<comment type="cofactor">
    <cofactor evidence="9 10">
        <name>Zn(2+)</name>
        <dbReference type="ChEBI" id="CHEBI:29105"/>
    </cofactor>
    <text evidence="9 10">Binds 1 zinc ion per subunit.</text>
</comment>
<organism evidence="13 14">
    <name type="scientific">Ascaris lumbricoides</name>
    <name type="common">Giant roundworm</name>
    <dbReference type="NCBI Taxonomy" id="6252"/>
    <lineage>
        <taxon>Eukaryota</taxon>
        <taxon>Metazoa</taxon>
        <taxon>Ecdysozoa</taxon>
        <taxon>Nematoda</taxon>
        <taxon>Chromadorea</taxon>
        <taxon>Rhabditida</taxon>
        <taxon>Spirurina</taxon>
        <taxon>Ascaridomorpha</taxon>
        <taxon>Ascaridoidea</taxon>
        <taxon>Ascarididae</taxon>
        <taxon>Ascaris</taxon>
    </lineage>
</organism>
<evidence type="ECO:0000256" key="6">
    <source>
        <dbReference type="ARBA" id="ARBA00023049"/>
    </source>
</evidence>
<keyword evidence="6 9" id="KW-0482">Metalloprotease</keyword>
<evidence type="ECO:0000256" key="8">
    <source>
        <dbReference type="PROSITE-ProRule" id="PRU00059"/>
    </source>
</evidence>
<dbReference type="SUPFAM" id="SSF55486">
    <property type="entry name" value="Metalloproteases ('zincins'), catalytic domain"/>
    <property type="match status" value="1"/>
</dbReference>
<name>A0A9J2PK23_ASCLU</name>
<feature type="binding site" evidence="9">
    <location>
        <position position="213"/>
    </location>
    <ligand>
        <name>Zn(2+)</name>
        <dbReference type="ChEBI" id="CHEBI:29105"/>
        <note>catalytic</note>
    </ligand>
</feature>
<dbReference type="InterPro" id="IPR006026">
    <property type="entry name" value="Peptidase_Metallo"/>
</dbReference>
<sequence length="524" mass="58945">LVEYSFQADFDVQSNDAASDYAEVRVLLNEYYKLIARKYSSSNDYNAKEVNVALQNTSFDDGTEASTNRKGGVAGELFENDILLTLPQARRLLKEASGRNLRQAQVGERYIWPQLNVSYAFGTLDPIWQNLIREALNYVQNETCIRFQENNNSPDYLQFIRGSGCWSNIGHVGGRQQISIGYGCEAASISFNLFIDSVGIIAHETLHALGLWHEQSRSDRDRYISINYDNVFPGTHGNFEKRSPSTIDNMGQPYDLGSVMHYGSTAFAIDYSKQYAPEHPTSSWFQACAVVRSSAKMKDILIQTNAFVANAPEDTEGYYVRLSKRARSRSDLSVLVLPTVRETPIEIINFFHRILLLLSRCYAKKLLSEVKYAAEHPTSSWFQGCAVVRSSAKMKDILIRTNAFVVNAPEDTEGYYVRLSKRARSRSDLQRINVALPSTCGGEINATDSYTTLTNPPVQQGMRCVWKITSSAHVEVIIDHLKLPCEETCLSYVELKFGAEKTSTGMCAKMNLWLNSDGNNLLVY</sequence>
<keyword evidence="2 9" id="KW-0645">Protease</keyword>
<dbReference type="InterPro" id="IPR035914">
    <property type="entry name" value="Sperma_CUB_dom_sf"/>
</dbReference>
<dbReference type="GO" id="GO:0004222">
    <property type="term" value="F:metalloendopeptidase activity"/>
    <property type="evidence" value="ECO:0007669"/>
    <property type="project" value="UniProtKB-UniRule"/>
</dbReference>
<dbReference type="PANTHER" id="PTHR10127:SF831">
    <property type="entry name" value="ZINC METALLOPROTEINASE NAS-37"/>
    <property type="match status" value="1"/>
</dbReference>
<keyword evidence="1" id="KW-0245">EGF-like domain</keyword>
<evidence type="ECO:0000256" key="10">
    <source>
        <dbReference type="RuleBase" id="RU361183"/>
    </source>
</evidence>
<feature type="binding site" evidence="9">
    <location>
        <position position="207"/>
    </location>
    <ligand>
        <name>Zn(2+)</name>
        <dbReference type="ChEBI" id="CHEBI:29105"/>
        <note>catalytic</note>
    </ligand>
</feature>
<accession>A0A9J2PK23</accession>
<dbReference type="SMART" id="SM00235">
    <property type="entry name" value="ZnMc"/>
    <property type="match status" value="1"/>
</dbReference>
<dbReference type="Gene3D" id="3.40.390.10">
    <property type="entry name" value="Collagenase (Catalytic Domain)"/>
    <property type="match status" value="1"/>
</dbReference>
<evidence type="ECO:0000259" key="11">
    <source>
        <dbReference type="PROSITE" id="PS01180"/>
    </source>
</evidence>
<reference evidence="14" key="1">
    <citation type="submission" date="2023-03" db="UniProtKB">
        <authorList>
            <consortium name="WormBaseParasite"/>
        </authorList>
    </citation>
    <scope>IDENTIFICATION</scope>
</reference>
<comment type="caution">
    <text evidence="8">Lacks conserved residue(s) required for the propagation of feature annotation.</text>
</comment>
<dbReference type="EC" id="3.4.24.-" evidence="10"/>
<dbReference type="InterPro" id="IPR000859">
    <property type="entry name" value="CUB_dom"/>
</dbReference>
<dbReference type="Pfam" id="PF01400">
    <property type="entry name" value="Astacin"/>
    <property type="match status" value="1"/>
</dbReference>
<feature type="domain" description="CUB" evidence="11">
    <location>
        <begin position="440"/>
        <end position="524"/>
    </location>
</feature>
<protein>
    <recommendedName>
        <fullName evidence="10">Metalloendopeptidase</fullName>
        <ecNumber evidence="10">3.4.24.-</ecNumber>
    </recommendedName>
</protein>
<dbReference type="InterPro" id="IPR024079">
    <property type="entry name" value="MetalloPept_cat_dom_sf"/>
</dbReference>
<dbReference type="GO" id="GO:0006508">
    <property type="term" value="P:proteolysis"/>
    <property type="evidence" value="ECO:0007669"/>
    <property type="project" value="UniProtKB-KW"/>
</dbReference>
<proteinExistence type="predicted"/>
<evidence type="ECO:0000256" key="7">
    <source>
        <dbReference type="ARBA" id="ARBA00023157"/>
    </source>
</evidence>
<keyword evidence="5 9" id="KW-0862">Zinc</keyword>